<dbReference type="InterPro" id="IPR024129">
    <property type="entry name" value="Sphingomy_SMPD4"/>
</dbReference>
<sequence length="77" mass="8783">MQELCHHQGITDFSGAKIALYPHLEEGFFSKATLKADCVNKPFVQRCHELETVIEEFPAKWPNDEAGLQTPSRRVQI</sequence>
<name>A0A8C4JSW7_DRONO</name>
<evidence type="ECO:0000313" key="1">
    <source>
        <dbReference type="Ensembl" id="ENSDNVP00000013769.1"/>
    </source>
</evidence>
<dbReference type="Ensembl" id="ENSDNVT00000016558.1">
    <property type="protein sequence ID" value="ENSDNVP00000013769.1"/>
    <property type="gene ID" value="ENSDNVG00000009713.1"/>
</dbReference>
<reference evidence="1" key="1">
    <citation type="submission" date="2025-08" db="UniProtKB">
        <authorList>
            <consortium name="Ensembl"/>
        </authorList>
    </citation>
    <scope>IDENTIFICATION</scope>
</reference>
<organism evidence="1 2">
    <name type="scientific">Dromaius novaehollandiae</name>
    <name type="common">Emu</name>
    <dbReference type="NCBI Taxonomy" id="8790"/>
    <lineage>
        <taxon>Eukaryota</taxon>
        <taxon>Metazoa</taxon>
        <taxon>Chordata</taxon>
        <taxon>Craniata</taxon>
        <taxon>Vertebrata</taxon>
        <taxon>Euteleostomi</taxon>
        <taxon>Archelosauria</taxon>
        <taxon>Archosauria</taxon>
        <taxon>Dinosauria</taxon>
        <taxon>Saurischia</taxon>
        <taxon>Theropoda</taxon>
        <taxon>Coelurosauria</taxon>
        <taxon>Aves</taxon>
        <taxon>Palaeognathae</taxon>
        <taxon>Casuariiformes</taxon>
        <taxon>Dromaiidae</taxon>
        <taxon>Dromaius</taxon>
    </lineage>
</organism>
<accession>A0A8C4JSW7</accession>
<dbReference type="Proteomes" id="UP000694423">
    <property type="component" value="Unplaced"/>
</dbReference>
<protein>
    <submittedName>
        <fullName evidence="1">Uncharacterized protein</fullName>
    </submittedName>
</protein>
<evidence type="ECO:0000313" key="2">
    <source>
        <dbReference type="Proteomes" id="UP000694423"/>
    </source>
</evidence>
<dbReference type="GO" id="GO:0050290">
    <property type="term" value="F:sphingomyelin phosphodiesterase D activity"/>
    <property type="evidence" value="ECO:0007669"/>
    <property type="project" value="InterPro"/>
</dbReference>
<keyword evidence="2" id="KW-1185">Reference proteome</keyword>
<dbReference type="Pfam" id="PF14724">
    <property type="entry name" value="mit_SMPDase"/>
    <property type="match status" value="1"/>
</dbReference>
<reference evidence="1" key="2">
    <citation type="submission" date="2025-09" db="UniProtKB">
        <authorList>
            <consortium name="Ensembl"/>
        </authorList>
    </citation>
    <scope>IDENTIFICATION</scope>
</reference>
<dbReference type="AlphaFoldDB" id="A0A8C4JSW7"/>
<proteinExistence type="predicted"/>